<evidence type="ECO:0000256" key="5">
    <source>
        <dbReference type="ARBA" id="ARBA00022741"/>
    </source>
</evidence>
<dbReference type="SMART" id="SM00382">
    <property type="entry name" value="AAA"/>
    <property type="match status" value="1"/>
</dbReference>
<dbReference type="InterPro" id="IPR017871">
    <property type="entry name" value="ABC_transporter-like_CS"/>
</dbReference>
<comment type="similarity">
    <text evidence="2">Belongs to the ABC transporter superfamily.</text>
</comment>
<dbReference type="NCBIfam" id="TIGR01727">
    <property type="entry name" value="oligo_HPY"/>
    <property type="match status" value="1"/>
</dbReference>
<evidence type="ECO:0000313" key="10">
    <source>
        <dbReference type="Proteomes" id="UP000622890"/>
    </source>
</evidence>
<comment type="caution">
    <text evidence="9">The sequence shown here is derived from an EMBL/GenBank/DDBJ whole genome shotgun (WGS) entry which is preliminary data.</text>
</comment>
<keyword evidence="10" id="KW-1185">Reference proteome</keyword>
<keyword evidence="5" id="KW-0547">Nucleotide-binding</keyword>
<comment type="subcellular location">
    <subcellularLocation>
        <location evidence="1">Cell inner membrane</location>
        <topology evidence="1">Peripheral membrane protein</topology>
    </subcellularLocation>
</comment>
<name>A0A934T3U6_9BURK</name>
<keyword evidence="6 9" id="KW-0067">ATP-binding</keyword>
<dbReference type="GO" id="GO:0005886">
    <property type="term" value="C:plasma membrane"/>
    <property type="evidence" value="ECO:0007669"/>
    <property type="project" value="UniProtKB-SubCell"/>
</dbReference>
<dbReference type="InterPro" id="IPR027417">
    <property type="entry name" value="P-loop_NTPase"/>
</dbReference>
<reference evidence="9" key="1">
    <citation type="submission" date="2021-01" db="EMBL/GenBank/DDBJ databases">
        <title>Genome sequence of strain Noviherbaspirillum sp. DKR-6.</title>
        <authorList>
            <person name="Chaudhary D.K."/>
        </authorList>
    </citation>
    <scope>NUCLEOTIDE SEQUENCE</scope>
    <source>
        <strain evidence="9">DKR-6</strain>
    </source>
</reference>
<sequence>MNSGTDAQGTRILLSVEGLRTYFQTPRGVARAVDGVSFILETGKTLGIVGESGCGKSVLAKSIMRLVPEPPGILAGGGVRLAGRDLLKLSEKEMQEVRGREVGMVFQDPMTSLNPVMRIGAQVGEGLLRHFSVSATELRERTIELLKAVGMPAPEQKLDVYPHQLSGGMRQRVVIAVALACRPQLLIADEPTTALDVTIQMQILRLLKRLQTDNGMGMLFISHDLGAVASVADDVAVMYAGRIVERAPTQELFRHMRMPYTEALMQAIPNPDALPHSRLEALNGRPPDLVNPGTGCAFAPRCKYADVKCRTNAPPLEGAGQHQWACWHPLGHAVGKQLAVNAGEQFMAR</sequence>
<dbReference type="InterPro" id="IPR013563">
    <property type="entry name" value="Oligopep_ABC_C"/>
</dbReference>
<dbReference type="SUPFAM" id="SSF52540">
    <property type="entry name" value="P-loop containing nucleoside triphosphate hydrolases"/>
    <property type="match status" value="1"/>
</dbReference>
<evidence type="ECO:0000259" key="8">
    <source>
        <dbReference type="PROSITE" id="PS50893"/>
    </source>
</evidence>
<dbReference type="GO" id="GO:0055085">
    <property type="term" value="P:transmembrane transport"/>
    <property type="evidence" value="ECO:0007669"/>
    <property type="project" value="UniProtKB-ARBA"/>
</dbReference>
<protein>
    <submittedName>
        <fullName evidence="9">ABC transporter ATP-binding protein</fullName>
    </submittedName>
</protein>
<evidence type="ECO:0000256" key="7">
    <source>
        <dbReference type="ARBA" id="ARBA00023136"/>
    </source>
</evidence>
<evidence type="ECO:0000313" key="9">
    <source>
        <dbReference type="EMBL" id="MBK4739319.1"/>
    </source>
</evidence>
<accession>A0A934T3U6</accession>
<evidence type="ECO:0000256" key="2">
    <source>
        <dbReference type="ARBA" id="ARBA00005417"/>
    </source>
</evidence>
<dbReference type="PANTHER" id="PTHR43297:SF2">
    <property type="entry name" value="DIPEPTIDE TRANSPORT ATP-BINDING PROTEIN DPPD"/>
    <property type="match status" value="1"/>
</dbReference>
<dbReference type="GO" id="GO:0005524">
    <property type="term" value="F:ATP binding"/>
    <property type="evidence" value="ECO:0007669"/>
    <property type="project" value="UniProtKB-KW"/>
</dbReference>
<evidence type="ECO:0000256" key="4">
    <source>
        <dbReference type="ARBA" id="ARBA00022475"/>
    </source>
</evidence>
<dbReference type="GO" id="GO:0016887">
    <property type="term" value="F:ATP hydrolysis activity"/>
    <property type="evidence" value="ECO:0007669"/>
    <property type="project" value="InterPro"/>
</dbReference>
<dbReference type="InterPro" id="IPR003439">
    <property type="entry name" value="ABC_transporter-like_ATP-bd"/>
</dbReference>
<dbReference type="PROSITE" id="PS50893">
    <property type="entry name" value="ABC_TRANSPORTER_2"/>
    <property type="match status" value="1"/>
</dbReference>
<dbReference type="InterPro" id="IPR003593">
    <property type="entry name" value="AAA+_ATPase"/>
</dbReference>
<dbReference type="AlphaFoldDB" id="A0A934T3U6"/>
<evidence type="ECO:0000256" key="3">
    <source>
        <dbReference type="ARBA" id="ARBA00022448"/>
    </source>
</evidence>
<keyword evidence="4" id="KW-1003">Cell membrane</keyword>
<dbReference type="Proteomes" id="UP000622890">
    <property type="component" value="Unassembled WGS sequence"/>
</dbReference>
<evidence type="ECO:0000256" key="6">
    <source>
        <dbReference type="ARBA" id="ARBA00022840"/>
    </source>
</evidence>
<dbReference type="Pfam" id="PF08352">
    <property type="entry name" value="oligo_HPY"/>
    <property type="match status" value="1"/>
</dbReference>
<dbReference type="EMBL" id="JAEPBG010000049">
    <property type="protein sequence ID" value="MBK4739319.1"/>
    <property type="molecule type" value="Genomic_DNA"/>
</dbReference>
<organism evidence="9 10">
    <name type="scientific">Noviherbaspirillum pedocola</name>
    <dbReference type="NCBI Taxonomy" id="2801341"/>
    <lineage>
        <taxon>Bacteria</taxon>
        <taxon>Pseudomonadati</taxon>
        <taxon>Pseudomonadota</taxon>
        <taxon>Betaproteobacteria</taxon>
        <taxon>Burkholderiales</taxon>
        <taxon>Oxalobacteraceae</taxon>
        <taxon>Noviherbaspirillum</taxon>
    </lineage>
</organism>
<dbReference type="CDD" id="cd03257">
    <property type="entry name" value="ABC_NikE_OppD_transporters"/>
    <property type="match status" value="1"/>
</dbReference>
<dbReference type="PROSITE" id="PS00211">
    <property type="entry name" value="ABC_TRANSPORTER_1"/>
    <property type="match status" value="1"/>
</dbReference>
<dbReference type="GO" id="GO:0015833">
    <property type="term" value="P:peptide transport"/>
    <property type="evidence" value="ECO:0007669"/>
    <property type="project" value="InterPro"/>
</dbReference>
<dbReference type="Gene3D" id="3.40.50.300">
    <property type="entry name" value="P-loop containing nucleotide triphosphate hydrolases"/>
    <property type="match status" value="1"/>
</dbReference>
<dbReference type="FunFam" id="3.40.50.300:FF:000016">
    <property type="entry name" value="Oligopeptide ABC transporter ATP-binding component"/>
    <property type="match status" value="1"/>
</dbReference>
<dbReference type="PANTHER" id="PTHR43297">
    <property type="entry name" value="OLIGOPEPTIDE TRANSPORT ATP-BINDING PROTEIN APPD"/>
    <property type="match status" value="1"/>
</dbReference>
<keyword evidence="7" id="KW-0472">Membrane</keyword>
<keyword evidence="3" id="KW-0813">Transport</keyword>
<dbReference type="Pfam" id="PF00005">
    <property type="entry name" value="ABC_tran"/>
    <property type="match status" value="1"/>
</dbReference>
<dbReference type="InterPro" id="IPR050388">
    <property type="entry name" value="ABC_Ni/Peptide_Import"/>
</dbReference>
<gene>
    <name evidence="9" type="ORF">JJB74_32430</name>
</gene>
<feature type="domain" description="ABC transporter" evidence="8">
    <location>
        <begin position="14"/>
        <end position="265"/>
    </location>
</feature>
<proteinExistence type="inferred from homology"/>
<evidence type="ECO:0000256" key="1">
    <source>
        <dbReference type="ARBA" id="ARBA00004417"/>
    </source>
</evidence>